<dbReference type="AlphaFoldDB" id="A0A4Q2S453"/>
<gene>
    <name evidence="2" type="ORF">EUA06_01940</name>
</gene>
<proteinExistence type="predicted"/>
<feature type="signal peptide" evidence="1">
    <location>
        <begin position="1"/>
        <end position="26"/>
    </location>
</feature>
<dbReference type="OrthoDB" id="3780642at2"/>
<feature type="chain" id="PRO_5020345722" description="LppX_LprAFG lipoprotein" evidence="1">
    <location>
        <begin position="27"/>
        <end position="247"/>
    </location>
</feature>
<keyword evidence="1" id="KW-0732">Signal</keyword>
<evidence type="ECO:0008006" key="4">
    <source>
        <dbReference type="Google" id="ProtNLM"/>
    </source>
</evidence>
<keyword evidence="3" id="KW-1185">Reference proteome</keyword>
<name>A0A4Q2S453_9ACTN</name>
<evidence type="ECO:0000313" key="2">
    <source>
        <dbReference type="EMBL" id="RYB96358.1"/>
    </source>
</evidence>
<evidence type="ECO:0000313" key="3">
    <source>
        <dbReference type="Proteomes" id="UP000291838"/>
    </source>
</evidence>
<evidence type="ECO:0000256" key="1">
    <source>
        <dbReference type="SAM" id="SignalP"/>
    </source>
</evidence>
<dbReference type="RefSeq" id="WP_129473307.1">
    <property type="nucleotide sequence ID" value="NZ_SDWS01000001.1"/>
</dbReference>
<organism evidence="2 3">
    <name type="scientific">Nocardioides glacieisoli</name>
    <dbReference type="NCBI Taxonomy" id="1168730"/>
    <lineage>
        <taxon>Bacteria</taxon>
        <taxon>Bacillati</taxon>
        <taxon>Actinomycetota</taxon>
        <taxon>Actinomycetes</taxon>
        <taxon>Propionibacteriales</taxon>
        <taxon>Nocardioidaceae</taxon>
        <taxon>Nocardioides</taxon>
    </lineage>
</organism>
<protein>
    <recommendedName>
        <fullName evidence="4">LppX_LprAFG lipoprotein</fullName>
    </recommendedName>
</protein>
<reference evidence="2 3" key="1">
    <citation type="submission" date="2019-01" db="EMBL/GenBank/DDBJ databases">
        <title>Novel species of Nocardioides.</title>
        <authorList>
            <person name="Liu Q."/>
            <person name="Xin Y.-H."/>
        </authorList>
    </citation>
    <scope>NUCLEOTIDE SEQUENCE [LARGE SCALE GENOMIC DNA]</scope>
    <source>
        <strain evidence="2 3">HLT3-15</strain>
    </source>
</reference>
<accession>A0A4Q2S453</accession>
<comment type="caution">
    <text evidence="2">The sequence shown here is derived from an EMBL/GenBank/DDBJ whole genome shotgun (WGS) entry which is preliminary data.</text>
</comment>
<dbReference type="Proteomes" id="UP000291838">
    <property type="component" value="Unassembled WGS sequence"/>
</dbReference>
<dbReference type="EMBL" id="SDWS01000001">
    <property type="protein sequence ID" value="RYB96358.1"/>
    <property type="molecule type" value="Genomic_DNA"/>
</dbReference>
<sequence length="247" mass="26536">MNALPIPRALAAAMSVLGLASLTACGALEGLMPGRDPFLDQSPRSIAEAAFADMRKVTSLRILGDTEDRKNGRMQVDISVGEEGCTGSIATDEGEFQLRRNGDGTWVKGDEDFVRAQASSPAQADVAWKQLRGTWVPLDGKDALLELCDLDELLANFTLEESDTSESIDVDQVVQVGDADAVPLTGQKGKKRTTLWVALEAPHHVLKMAPAKDGGMPDALYFEEFGVEVVVETPAKKDILKLPATSR</sequence>